<keyword evidence="5" id="KW-1185">Reference proteome</keyword>
<dbReference type="InterPro" id="IPR001563">
    <property type="entry name" value="Peptidase_S10"/>
</dbReference>
<dbReference type="Gene3D" id="3.40.50.11320">
    <property type="match status" value="1"/>
</dbReference>
<name>A0ABM0TI81_CAMSA</name>
<comment type="similarity">
    <text evidence="1">Belongs to the peptidase S10 family.</text>
</comment>
<keyword evidence="2 4" id="KW-0732">Signal</keyword>
<evidence type="ECO:0000256" key="4">
    <source>
        <dbReference type="SAM" id="SignalP"/>
    </source>
</evidence>
<reference evidence="6" key="2">
    <citation type="submission" date="2025-08" db="UniProtKB">
        <authorList>
            <consortium name="RefSeq"/>
        </authorList>
    </citation>
    <scope>IDENTIFICATION</scope>
    <source>
        <tissue evidence="6">Leaf</tissue>
    </source>
</reference>
<dbReference type="InterPro" id="IPR029058">
    <property type="entry name" value="AB_hydrolase_fold"/>
</dbReference>
<dbReference type="PANTHER" id="PTHR11802:SF132">
    <property type="entry name" value="SERINE CARBOXYPEPTIDASE-LIKE 36-RELATED"/>
    <property type="match status" value="1"/>
</dbReference>
<sequence length="476" mass="53569">MGKRQDWSVAACVFLLLSLASQIYCTSETHFSRSKLGVGSSGEVLSPKEKDLIKKLPGQPSNVNFRQYGGHVAVNETAGRFLYYYFVESIKPSNSTPLVLWLNGGPGCSSLQSVAFKGMGPFRVLDDSKTLLRNPYSWNNEANILFLESPAAVGFSYSKTLDAIQIAEQGDTLSAEDNYMFLVNWLERFPEYKRREIFITGQSYAGHHGPQLAQIILRRNNQTFINLRGMMIGAPALDVKAIDDSIEGYLKSRGVFVDNVKLCNEWNIDAETYDMEKCMDMDTMHQAKLEYVDLSNIHSPKCLNSTSSIKPKKCRTIMDIDPCVKNYIHAYLNKRKVQEAIHAIANTTKLPYPWTDCNDEMNTNWNETEKEASMIPVLHELIGKSLRMMFYSGDLDAVVPFTATLATLKDMNLTVVNDWRSWFTEGQVGGYTLDYKGNLSYAIVRGAGHGVTRDHPIRALTLFTSFIHNTPLPKTP</sequence>
<keyword evidence="3" id="KW-0325">Glycoprotein</keyword>
<dbReference type="Proteomes" id="UP000694864">
    <property type="component" value="Chromosome 9"/>
</dbReference>
<dbReference type="PRINTS" id="PR00724">
    <property type="entry name" value="CRBOXYPTASEC"/>
</dbReference>
<accession>A0ABM0TI81</accession>
<evidence type="ECO:0000313" key="5">
    <source>
        <dbReference type="Proteomes" id="UP000694864"/>
    </source>
</evidence>
<evidence type="ECO:0000256" key="2">
    <source>
        <dbReference type="ARBA" id="ARBA00022729"/>
    </source>
</evidence>
<dbReference type="RefSeq" id="XP_010426794.1">
    <property type="nucleotide sequence ID" value="XM_010428492.1"/>
</dbReference>
<dbReference type="GeneID" id="104711749"/>
<evidence type="ECO:0000256" key="1">
    <source>
        <dbReference type="ARBA" id="ARBA00009431"/>
    </source>
</evidence>
<organism evidence="5 6">
    <name type="scientific">Camelina sativa</name>
    <name type="common">False flax</name>
    <name type="synonym">Myagrum sativum</name>
    <dbReference type="NCBI Taxonomy" id="90675"/>
    <lineage>
        <taxon>Eukaryota</taxon>
        <taxon>Viridiplantae</taxon>
        <taxon>Streptophyta</taxon>
        <taxon>Embryophyta</taxon>
        <taxon>Tracheophyta</taxon>
        <taxon>Spermatophyta</taxon>
        <taxon>Magnoliopsida</taxon>
        <taxon>eudicotyledons</taxon>
        <taxon>Gunneridae</taxon>
        <taxon>Pentapetalae</taxon>
        <taxon>rosids</taxon>
        <taxon>malvids</taxon>
        <taxon>Brassicales</taxon>
        <taxon>Brassicaceae</taxon>
        <taxon>Camelineae</taxon>
        <taxon>Camelina</taxon>
    </lineage>
</organism>
<dbReference type="SUPFAM" id="SSF53474">
    <property type="entry name" value="alpha/beta-Hydrolases"/>
    <property type="match status" value="1"/>
</dbReference>
<dbReference type="PANTHER" id="PTHR11802">
    <property type="entry name" value="SERINE PROTEASE FAMILY S10 SERINE CARBOXYPEPTIDASE"/>
    <property type="match status" value="1"/>
</dbReference>
<gene>
    <name evidence="6" type="primary">LOC104711749</name>
</gene>
<dbReference type="Pfam" id="PF00450">
    <property type="entry name" value="Peptidase_S10"/>
    <property type="match status" value="1"/>
</dbReference>
<evidence type="ECO:0000313" key="6">
    <source>
        <dbReference type="RefSeq" id="XP_010426794.1"/>
    </source>
</evidence>
<protein>
    <submittedName>
        <fullName evidence="6">Serine carboxypeptidase-like 38</fullName>
    </submittedName>
</protein>
<proteinExistence type="inferred from homology"/>
<dbReference type="Gene3D" id="6.10.250.940">
    <property type="match status" value="1"/>
</dbReference>
<feature type="signal peptide" evidence="4">
    <location>
        <begin position="1"/>
        <end position="25"/>
    </location>
</feature>
<feature type="chain" id="PRO_5046725740" evidence="4">
    <location>
        <begin position="26"/>
        <end position="476"/>
    </location>
</feature>
<dbReference type="Gene3D" id="3.40.50.1820">
    <property type="entry name" value="alpha/beta hydrolase"/>
    <property type="match status" value="1"/>
</dbReference>
<evidence type="ECO:0000256" key="3">
    <source>
        <dbReference type="ARBA" id="ARBA00023180"/>
    </source>
</evidence>
<reference evidence="5" key="1">
    <citation type="journal article" date="2014" name="Nat. Commun.">
        <title>The emerging biofuel crop Camelina sativa retains a highly undifferentiated hexaploid genome structure.</title>
        <authorList>
            <person name="Kagale S."/>
            <person name="Koh C."/>
            <person name="Nixon J."/>
            <person name="Bollina V."/>
            <person name="Clarke W.E."/>
            <person name="Tuteja R."/>
            <person name="Spillane C."/>
            <person name="Robinson S.J."/>
            <person name="Links M.G."/>
            <person name="Clarke C."/>
            <person name="Higgins E.E."/>
            <person name="Huebert T."/>
            <person name="Sharpe A.G."/>
            <person name="Parkin I.A."/>
        </authorList>
    </citation>
    <scope>NUCLEOTIDE SEQUENCE [LARGE SCALE GENOMIC DNA]</scope>
    <source>
        <strain evidence="5">cv. DH55</strain>
    </source>
</reference>